<sequence length="403" mass="46705">MTEAIKPFKVNIPDEEVKRLHRKLKDTRLPPKEIVPNAGDRYGPSYTWAKNLYEAWLNDFDWYEHQAQMNTAPHFIYTHGEGINIHFLHAKSSREDAIPLLMVHGWPGSFYEFNRVWGSLSNPQNDSAPAFNVVVPSLPGYAFSDWPLRAGWTLQDSAKVFDDLMKLLGYEKYMLAFPEISMSEVFQGGDWAHWVGRELGSKYTDSCQLIHFNFAPSRLPDLSRRGRREVTSREAEVRQRVDDWLENHMGYAIEMRTRPHTIGFAVNDNPMGILMWIGEKYIEAAGPESQKQRYWTQHILATASLYYFTDCIMPSMLCYYDNVRHEDFADFAMEPHNRITVPFGYTSFFWDTEPSSKRAVELTGNLVFYKERDEGGHYAAAEDPDGIIEDVRQLAALHWPSPR</sequence>
<dbReference type="Pfam" id="PF06441">
    <property type="entry name" value="EHN"/>
    <property type="match status" value="1"/>
</dbReference>
<evidence type="ECO:0000256" key="3">
    <source>
        <dbReference type="PIRSR" id="PIRSR001112-1"/>
    </source>
</evidence>
<feature type="active site" description="Proton donor" evidence="3">
    <location>
        <position position="319"/>
    </location>
</feature>
<evidence type="ECO:0000256" key="1">
    <source>
        <dbReference type="ARBA" id="ARBA00010088"/>
    </source>
</evidence>
<dbReference type="VEuPathDB" id="FungiDB:BTJ68_11953"/>
<evidence type="ECO:0000313" key="6">
    <source>
        <dbReference type="Proteomes" id="UP000280598"/>
    </source>
</evidence>
<dbReference type="PANTHER" id="PTHR21661:SF79">
    <property type="entry name" value="EPOXIDE HYDROLASE"/>
    <property type="match status" value="1"/>
</dbReference>
<dbReference type="PIRSF" id="PIRSF001112">
    <property type="entry name" value="Epoxide_hydrolase"/>
    <property type="match status" value="1"/>
</dbReference>
<evidence type="ECO:0000313" key="5">
    <source>
        <dbReference type="EMBL" id="RMZ04920.1"/>
    </source>
</evidence>
<dbReference type="AlphaFoldDB" id="A0A3M7GUT5"/>
<dbReference type="InterPro" id="IPR000639">
    <property type="entry name" value="Epox_hydrolase-like"/>
</dbReference>
<dbReference type="Gene3D" id="3.40.50.1820">
    <property type="entry name" value="alpha/beta hydrolase"/>
    <property type="match status" value="1"/>
</dbReference>
<reference evidence="5 6" key="1">
    <citation type="journal article" date="2018" name="BMC Genomics">
        <title>Genomic evidence for intraspecific hybridization in a clonal and extremely halotolerant yeast.</title>
        <authorList>
            <person name="Gostincar C."/>
            <person name="Stajich J.E."/>
            <person name="Zupancic J."/>
            <person name="Zalar P."/>
            <person name="Gunde-Cimerman N."/>
        </authorList>
    </citation>
    <scope>NUCLEOTIDE SEQUENCE [LARGE SCALE GENOMIC DNA]</scope>
    <source>
        <strain evidence="5 6">EXF-562</strain>
    </source>
</reference>
<dbReference type="InterPro" id="IPR016292">
    <property type="entry name" value="Epoxide_hydrolase"/>
</dbReference>
<name>A0A3M7GUT5_HORWE</name>
<dbReference type="GO" id="GO:0097176">
    <property type="term" value="P:epoxide metabolic process"/>
    <property type="evidence" value="ECO:0007669"/>
    <property type="project" value="TreeGrafter"/>
</dbReference>
<dbReference type="PRINTS" id="PR00412">
    <property type="entry name" value="EPOXHYDRLASE"/>
</dbReference>
<organism evidence="5 6">
    <name type="scientific">Hortaea werneckii</name>
    <name type="common">Black yeast</name>
    <name type="synonym">Cladosporium werneckii</name>
    <dbReference type="NCBI Taxonomy" id="91943"/>
    <lineage>
        <taxon>Eukaryota</taxon>
        <taxon>Fungi</taxon>
        <taxon>Dikarya</taxon>
        <taxon>Ascomycota</taxon>
        <taxon>Pezizomycotina</taxon>
        <taxon>Dothideomycetes</taxon>
        <taxon>Dothideomycetidae</taxon>
        <taxon>Mycosphaerellales</taxon>
        <taxon>Teratosphaeriaceae</taxon>
        <taxon>Hortaea</taxon>
    </lineage>
</organism>
<dbReference type="EMBL" id="QWIS01000136">
    <property type="protein sequence ID" value="RMZ04920.1"/>
    <property type="molecule type" value="Genomic_DNA"/>
</dbReference>
<comment type="caution">
    <text evidence="5">The sequence shown here is derived from an EMBL/GenBank/DDBJ whole genome shotgun (WGS) entry which is preliminary data.</text>
</comment>
<evidence type="ECO:0000256" key="2">
    <source>
        <dbReference type="ARBA" id="ARBA00022801"/>
    </source>
</evidence>
<dbReference type="InterPro" id="IPR010497">
    <property type="entry name" value="Epoxide_hydro_N"/>
</dbReference>
<dbReference type="PANTHER" id="PTHR21661">
    <property type="entry name" value="EPOXIDE HYDROLASE 1-RELATED"/>
    <property type="match status" value="1"/>
</dbReference>
<dbReference type="Proteomes" id="UP000280598">
    <property type="component" value="Unassembled WGS sequence"/>
</dbReference>
<feature type="domain" description="Epoxide hydrolase N-terminal" evidence="4">
    <location>
        <begin position="5"/>
        <end position="113"/>
    </location>
</feature>
<feature type="active site" description="Proton acceptor" evidence="3">
    <location>
        <position position="377"/>
    </location>
</feature>
<feature type="active site" description="Nucleophile" evidence="3">
    <location>
        <position position="190"/>
    </location>
</feature>
<dbReference type="GO" id="GO:0004301">
    <property type="term" value="F:epoxide hydrolase activity"/>
    <property type="evidence" value="ECO:0007669"/>
    <property type="project" value="TreeGrafter"/>
</dbReference>
<comment type="similarity">
    <text evidence="1">Belongs to the peptidase S33 family.</text>
</comment>
<dbReference type="InterPro" id="IPR029058">
    <property type="entry name" value="AB_hydrolase_fold"/>
</dbReference>
<protein>
    <recommendedName>
        <fullName evidence="4">Epoxide hydrolase N-terminal domain-containing protein</fullName>
    </recommendedName>
</protein>
<gene>
    <name evidence="5" type="ORF">D0860_06166</name>
</gene>
<keyword evidence="2" id="KW-0378">Hydrolase</keyword>
<proteinExistence type="inferred from homology"/>
<evidence type="ECO:0000259" key="4">
    <source>
        <dbReference type="Pfam" id="PF06441"/>
    </source>
</evidence>
<accession>A0A3M7GUT5</accession>
<dbReference type="SUPFAM" id="SSF53474">
    <property type="entry name" value="alpha/beta-Hydrolases"/>
    <property type="match status" value="1"/>
</dbReference>